<proteinExistence type="predicted"/>
<protein>
    <submittedName>
        <fullName evidence="2">Uncharacterized protein</fullName>
    </submittedName>
</protein>
<name>A0A6C0E802_9ZZZZ</name>
<keyword evidence="1" id="KW-1133">Transmembrane helix</keyword>
<reference evidence="2" key="1">
    <citation type="journal article" date="2020" name="Nature">
        <title>Giant virus diversity and host interactions through global metagenomics.</title>
        <authorList>
            <person name="Schulz F."/>
            <person name="Roux S."/>
            <person name="Paez-Espino D."/>
            <person name="Jungbluth S."/>
            <person name="Walsh D.A."/>
            <person name="Denef V.J."/>
            <person name="McMahon K.D."/>
            <person name="Konstantinidis K.T."/>
            <person name="Eloe-Fadrosh E.A."/>
            <person name="Kyrpides N.C."/>
            <person name="Woyke T."/>
        </authorList>
    </citation>
    <scope>NUCLEOTIDE SEQUENCE</scope>
    <source>
        <strain evidence="2">GVMAG-M-3300023179-116</strain>
    </source>
</reference>
<organism evidence="2">
    <name type="scientific">viral metagenome</name>
    <dbReference type="NCBI Taxonomy" id="1070528"/>
    <lineage>
        <taxon>unclassified sequences</taxon>
        <taxon>metagenomes</taxon>
        <taxon>organismal metagenomes</taxon>
    </lineage>
</organism>
<accession>A0A6C0E802</accession>
<dbReference type="AlphaFoldDB" id="A0A6C0E802"/>
<evidence type="ECO:0000256" key="1">
    <source>
        <dbReference type="SAM" id="Phobius"/>
    </source>
</evidence>
<feature type="transmembrane region" description="Helical" evidence="1">
    <location>
        <begin position="100"/>
        <end position="118"/>
    </location>
</feature>
<dbReference type="EMBL" id="MN739732">
    <property type="protein sequence ID" value="QHT23555.1"/>
    <property type="molecule type" value="Genomic_DNA"/>
</dbReference>
<evidence type="ECO:0000313" key="2">
    <source>
        <dbReference type="EMBL" id="QHT23555.1"/>
    </source>
</evidence>
<keyword evidence="1" id="KW-0472">Membrane</keyword>
<keyword evidence="1" id="KW-0812">Transmembrane</keyword>
<feature type="transmembrane region" description="Helical" evidence="1">
    <location>
        <begin position="69"/>
        <end position="88"/>
    </location>
</feature>
<feature type="transmembrane region" description="Helical" evidence="1">
    <location>
        <begin position="15"/>
        <end position="39"/>
    </location>
</feature>
<sequence>MQIKNNNKLSLKESLFFYFIYFIILVKCLFFFFALWNLYLENKDGRGRSNDSDSDSETKLKKRVQYYKIVTEDIFIVLVSLLLIYLFNPYHNNKYLDSKYVKAVFFIYGLLMLITFDWSEFVRNTS</sequence>